<dbReference type="RefSeq" id="XP_033768996.1">
    <property type="nucleotide sequence ID" value="XM_033913105.1"/>
</dbReference>
<dbReference type="GeneID" id="54633407"/>
<dbReference type="SUPFAM" id="SSF53474">
    <property type="entry name" value="alpha/beta-Hydrolases"/>
    <property type="match status" value="1"/>
</dbReference>
<reference evidence="3" key="2">
    <citation type="submission" date="2020-01" db="EMBL/GenBank/DDBJ databases">
        <title>Population-level Yeast Reference Genomes.</title>
        <authorList>
            <person name="Yue J.-X."/>
        </authorList>
    </citation>
    <scope>NUCLEOTIDE SEQUENCE</scope>
    <source>
        <strain evidence="3">CBS432</strain>
    </source>
</reference>
<feature type="domain" description="AB hydrolase-1" evidence="2">
    <location>
        <begin position="30"/>
        <end position="275"/>
    </location>
</feature>
<evidence type="ECO:0000259" key="2">
    <source>
        <dbReference type="Pfam" id="PF00561"/>
    </source>
</evidence>
<dbReference type="Gene3D" id="3.40.50.1820">
    <property type="entry name" value="alpha/beta hydrolase"/>
    <property type="match status" value="1"/>
</dbReference>
<protein>
    <submittedName>
        <fullName evidence="3">Epoxide hydrolase</fullName>
    </submittedName>
</protein>
<accession>A0A8B8UZ57</accession>
<evidence type="ECO:0000256" key="1">
    <source>
        <dbReference type="ARBA" id="ARBA00022801"/>
    </source>
</evidence>
<dbReference type="InterPro" id="IPR029058">
    <property type="entry name" value="AB_hydrolase_fold"/>
</dbReference>
<dbReference type="VEuPathDB" id="FungiDB:SPAR_N03660"/>
<dbReference type="GO" id="GO:0004301">
    <property type="term" value="F:epoxide hydrolase activity"/>
    <property type="evidence" value="ECO:0007669"/>
    <property type="project" value="TreeGrafter"/>
</dbReference>
<dbReference type="AlphaFoldDB" id="A0A8B8UZ57"/>
<dbReference type="OrthoDB" id="284184at2759"/>
<dbReference type="PRINTS" id="PR00111">
    <property type="entry name" value="ABHYDROLASE"/>
</dbReference>
<proteinExistence type="predicted"/>
<dbReference type="KEGG" id="spao:SPAR_N03660"/>
<dbReference type="FunFam" id="3.40.50.1820:FF:000173">
    <property type="entry name" value="Alpha/beta hydrolase"/>
    <property type="match status" value="1"/>
</dbReference>
<reference evidence="3" key="1">
    <citation type="journal article" date="2017" name="Nat. Genet.">
        <title>Contrasting evolutionary genome dynamics between domesticated and wild yeasts.</title>
        <authorList>
            <person name="Yue J.X."/>
            <person name="Li J."/>
            <person name="Aigrain L."/>
            <person name="Hallin J."/>
            <person name="Persson K."/>
            <person name="Oliver K."/>
            <person name="Bergstrom A."/>
            <person name="Coupland P."/>
            <person name="Warringer J."/>
            <person name="Lagomarsino M.C."/>
            <person name="Fischer G."/>
            <person name="Durbin R."/>
            <person name="Liti G."/>
        </authorList>
    </citation>
    <scope>NUCLEOTIDE SEQUENCE</scope>
    <source>
        <strain evidence="3">CBS432</strain>
    </source>
</reference>
<sequence length="293" mass="33230">MSNIIARFHKIQVQDGVKVWYREAGAAGNPTILLLHGFPTSSNMFRNLIPLLAEHFHIIAPDLPGFGFTETPENYTFSFDSLCESIGYLLDTLRIEKFAIYIFDYGSPVGFRLALKFPSRITGIVTQNGNAYEEGLDDRFWGPLKKYWKSYQSDPVFVQSLIPYLQDPANVIRQYHDGVADIESVDPAAYTLDIALIQRSGQADIQLRLFFDYQNNIKLYPAFQRFLRDSKIPVLVAWGANDTIFSVAGAEAYRKDVDDLKVVYYDTGHFALETHVVAIAEEIISMLAENQGY</sequence>
<dbReference type="PRINTS" id="PR00412">
    <property type="entry name" value="EPOXHYDRLASE"/>
</dbReference>
<keyword evidence="1 3" id="KW-0378">Hydrolase</keyword>
<dbReference type="Pfam" id="PF00561">
    <property type="entry name" value="Abhydrolase_1"/>
    <property type="match status" value="1"/>
</dbReference>
<reference evidence="3" key="3">
    <citation type="submission" date="2025-07" db="EMBL/GenBank/DDBJ databases">
        <authorList>
            <consortium name="NCBI Genome Project"/>
        </authorList>
    </citation>
    <scope>NUCLEOTIDE SEQUENCE</scope>
    <source>
        <strain evidence="3">CBS432</strain>
    </source>
</reference>
<organism evidence="3">
    <name type="scientific">Saccharomyces paradoxus</name>
    <name type="common">Yeast</name>
    <name type="synonym">Saccharomyces douglasii</name>
    <dbReference type="NCBI Taxonomy" id="27291"/>
    <lineage>
        <taxon>Eukaryota</taxon>
        <taxon>Fungi</taxon>
        <taxon>Dikarya</taxon>
        <taxon>Ascomycota</taxon>
        <taxon>Saccharomycotina</taxon>
        <taxon>Saccharomycetes</taxon>
        <taxon>Saccharomycetales</taxon>
        <taxon>Saccharomycetaceae</taxon>
        <taxon>Saccharomyces</taxon>
    </lineage>
</organism>
<gene>
    <name evidence="3" type="ORF">SPAR_N03660</name>
</gene>
<dbReference type="InterPro" id="IPR051340">
    <property type="entry name" value="Haloalkane_dehalogenase"/>
</dbReference>
<dbReference type="PANTHER" id="PTHR42977">
    <property type="entry name" value="HYDROLASE-RELATED"/>
    <property type="match status" value="1"/>
</dbReference>
<dbReference type="InterPro" id="IPR000073">
    <property type="entry name" value="AB_hydrolase_1"/>
</dbReference>
<dbReference type="PANTHER" id="PTHR42977:SF3">
    <property type="entry name" value="AB HYDROLASE-1 DOMAIN-CONTAINING PROTEIN"/>
    <property type="match status" value="1"/>
</dbReference>
<name>A0A8B8UZ57_SACPA</name>
<evidence type="ECO:0000313" key="3">
    <source>
        <dbReference type="RefSeq" id="XP_033768996.1"/>
    </source>
</evidence>
<reference evidence="3" key="4">
    <citation type="submission" date="2025-08" db="UniProtKB">
        <authorList>
            <consortium name="RefSeq"/>
        </authorList>
    </citation>
    <scope>IDENTIFICATION</scope>
    <source>
        <strain evidence="3">CBS432</strain>
    </source>
</reference>
<dbReference type="InterPro" id="IPR000639">
    <property type="entry name" value="Epox_hydrolase-like"/>
</dbReference>